<proteinExistence type="inferred from homology"/>
<dbReference type="Gene3D" id="2.160.10.10">
    <property type="entry name" value="Hexapeptide repeat proteins"/>
    <property type="match status" value="1"/>
</dbReference>
<keyword evidence="5 9" id="KW-0547">Nucleotide-binding</keyword>
<gene>
    <name evidence="9 12" type="primary">glgC</name>
    <name evidence="12" type="ORF">GV64_07695</name>
</gene>
<dbReference type="InterPro" id="IPR023049">
    <property type="entry name" value="GlgC_bac"/>
</dbReference>
<evidence type="ECO:0000256" key="4">
    <source>
        <dbReference type="ARBA" id="ARBA00022695"/>
    </source>
</evidence>
<comment type="similarity">
    <text evidence="1 9">Belongs to the bacterial/plant glucose-1-phosphate adenylyltransferase family.</text>
</comment>
<dbReference type="InterPro" id="IPR005836">
    <property type="entry name" value="ADP_Glu_pyroP_CS"/>
</dbReference>
<dbReference type="AlphaFoldDB" id="A0A081K913"/>
<dbReference type="NCBIfam" id="NF001947">
    <property type="entry name" value="PRK00725.1"/>
    <property type="match status" value="1"/>
</dbReference>
<comment type="catalytic activity">
    <reaction evidence="9">
        <text>alpha-D-glucose 1-phosphate + ATP + H(+) = ADP-alpha-D-glucose + diphosphate</text>
        <dbReference type="Rhea" id="RHEA:12120"/>
        <dbReference type="ChEBI" id="CHEBI:15378"/>
        <dbReference type="ChEBI" id="CHEBI:30616"/>
        <dbReference type="ChEBI" id="CHEBI:33019"/>
        <dbReference type="ChEBI" id="CHEBI:57498"/>
        <dbReference type="ChEBI" id="CHEBI:58601"/>
        <dbReference type="EC" id="2.7.7.27"/>
    </reaction>
</comment>
<dbReference type="GO" id="GO:0005978">
    <property type="term" value="P:glycogen biosynthetic process"/>
    <property type="evidence" value="ECO:0007669"/>
    <property type="project" value="UniProtKB-UniRule"/>
</dbReference>
<sequence length="407" mass="45285">MASVLSMILAGGEGSRLAPLTGMRAKPAVPFGGQYRIIDFVLSNFVNSDLHKIYLITQFKSHSLSKHLQRCWRIAGLADKFIDTLPAQMNTGSDWYQGTADAVYQNLNHIESHNPDLVCVFGGDHIYTMDVRDMVQYHQQHSADLTVAAIPVPVDQAHHFGIIEVDEDGRMIGFAEKPKSNVKTIPGNPDFVLASMGNYVFTKDCLVKELLDDHANEVSDHDFGKNIIPSLYPRAKVMVYDFSKNAVPGGKNNGYWRDVGTIDSFWEANMDLLSGEPPIDLHNQDWPIRTYIPPYPPALIAFNRNEREGQINNSMVGVGCVFNDIYMHRSVVGYNVKIGDNARITESVILPNTNIGDGVVLNRVIVDKRVEIAPGTRIGVDREEDMKRFKVTESGLVVIPRGAKVGF</sequence>
<keyword evidence="2 9" id="KW-0321">Glycogen metabolism</keyword>
<dbReference type="PANTHER" id="PTHR43523">
    <property type="entry name" value="GLUCOSE-1-PHOSPHATE ADENYLYLTRANSFERASE-RELATED"/>
    <property type="match status" value="1"/>
</dbReference>
<protein>
    <recommendedName>
        <fullName evidence="9">Glucose-1-phosphate adenylyltransferase</fullName>
        <ecNumber evidence="9">2.7.7.27</ecNumber>
    </recommendedName>
    <alternativeName>
        <fullName evidence="9">ADP-glucose pyrophosphorylase</fullName>
        <shortName evidence="9">ADPGlc PPase</shortName>
    </alternativeName>
    <alternativeName>
        <fullName evidence="9">ADP-glucose synthase</fullName>
    </alternativeName>
</protein>
<feature type="binding site" evidence="9">
    <location>
        <position position="161"/>
    </location>
    <ligand>
        <name>alpha-D-glucose 1-phosphate</name>
        <dbReference type="ChEBI" id="CHEBI:58601"/>
    </ligand>
</feature>
<dbReference type="Gene3D" id="3.90.550.10">
    <property type="entry name" value="Spore Coat Polysaccharide Biosynthesis Protein SpsA, Chain A"/>
    <property type="match status" value="1"/>
</dbReference>
<evidence type="ECO:0000313" key="13">
    <source>
        <dbReference type="Proteomes" id="UP000027997"/>
    </source>
</evidence>
<dbReference type="PROSITE" id="PS00810">
    <property type="entry name" value="ADP_GLC_PYROPHOSPH_3"/>
    <property type="match status" value="1"/>
</dbReference>
<dbReference type="InterPro" id="IPR029044">
    <property type="entry name" value="Nucleotide-diphossugar_trans"/>
</dbReference>
<dbReference type="Pfam" id="PF00483">
    <property type="entry name" value="NTP_transferase"/>
    <property type="match status" value="1"/>
</dbReference>
<evidence type="ECO:0000313" key="12">
    <source>
        <dbReference type="EMBL" id="KEI70639.1"/>
    </source>
</evidence>
<feature type="binding site" evidence="9">
    <location>
        <begin position="176"/>
        <end position="177"/>
    </location>
    <ligand>
        <name>alpha-D-glucose 1-phosphate</name>
        <dbReference type="ChEBI" id="CHEBI:58601"/>
    </ligand>
</feature>
<comment type="function">
    <text evidence="9">Involved in the biosynthesis of ADP-glucose, a building block required for the elongation reactions to produce glycogen. Catalyzes the reaction between ATP and alpha-D-glucose 1-phosphate (G1P) to produce pyrophosphate and ADP-Glc.</text>
</comment>
<feature type="domain" description="Nucleotidyl transferase" evidence="10">
    <location>
        <begin position="6"/>
        <end position="273"/>
    </location>
</feature>
<dbReference type="STRING" id="305900.GV64_07695"/>
<dbReference type="InterPro" id="IPR011004">
    <property type="entry name" value="Trimer_LpxA-like_sf"/>
</dbReference>
<dbReference type="HAMAP" id="MF_00624">
    <property type="entry name" value="GlgC"/>
    <property type="match status" value="1"/>
</dbReference>
<evidence type="ECO:0000256" key="6">
    <source>
        <dbReference type="ARBA" id="ARBA00022840"/>
    </source>
</evidence>
<dbReference type="PANTHER" id="PTHR43523:SF2">
    <property type="entry name" value="GLUCOSE-1-PHOSPHATE ADENYLYLTRANSFERASE"/>
    <property type="match status" value="1"/>
</dbReference>
<keyword evidence="13" id="KW-1185">Reference proteome</keyword>
<evidence type="ECO:0000256" key="3">
    <source>
        <dbReference type="ARBA" id="ARBA00022679"/>
    </source>
</evidence>
<evidence type="ECO:0000259" key="11">
    <source>
        <dbReference type="Pfam" id="PF24894"/>
    </source>
</evidence>
<feature type="binding site" evidence="9">
    <location>
        <position position="96"/>
    </location>
    <ligand>
        <name>alpha-D-glucose 1-phosphate</name>
        <dbReference type="ChEBI" id="CHEBI:58601"/>
    </ligand>
</feature>
<dbReference type="SUPFAM" id="SSF51161">
    <property type="entry name" value="Trimeric LpxA-like enzymes"/>
    <property type="match status" value="1"/>
</dbReference>
<evidence type="ECO:0000259" key="10">
    <source>
        <dbReference type="Pfam" id="PF00483"/>
    </source>
</evidence>
<evidence type="ECO:0000256" key="2">
    <source>
        <dbReference type="ARBA" id="ARBA00022600"/>
    </source>
</evidence>
<reference evidence="12 13" key="1">
    <citation type="submission" date="2014-06" db="EMBL/GenBank/DDBJ databases">
        <title>Whole Genome Sequences of Three Symbiotic Endozoicomonas Bacteria.</title>
        <authorList>
            <person name="Neave M.J."/>
            <person name="Apprill A."/>
            <person name="Voolstra C.R."/>
        </authorList>
    </citation>
    <scope>NUCLEOTIDE SEQUENCE [LARGE SCALE GENOMIC DNA]</scope>
    <source>
        <strain evidence="12 13">DSM 22380</strain>
    </source>
</reference>
<keyword evidence="3 9" id="KW-0808">Transferase</keyword>
<dbReference type="InterPro" id="IPR056818">
    <property type="entry name" value="GlmU/GlgC-like_hexapep"/>
</dbReference>
<evidence type="ECO:0000256" key="5">
    <source>
        <dbReference type="ARBA" id="ARBA00022741"/>
    </source>
</evidence>
<evidence type="ECO:0000256" key="1">
    <source>
        <dbReference type="ARBA" id="ARBA00010443"/>
    </source>
</evidence>
<evidence type="ECO:0000256" key="9">
    <source>
        <dbReference type="HAMAP-Rule" id="MF_00624"/>
    </source>
</evidence>
<dbReference type="GO" id="GO:0008878">
    <property type="term" value="F:glucose-1-phosphate adenylyltransferase activity"/>
    <property type="evidence" value="ECO:0007669"/>
    <property type="project" value="UniProtKB-UniRule"/>
</dbReference>
<feature type="domain" description="Glucose-1-phosphate adenylyltransferase/Bifunctional protein GlmU-like C-terminal hexapeptide" evidence="11">
    <location>
        <begin position="296"/>
        <end position="399"/>
    </location>
</feature>
<dbReference type="SUPFAM" id="SSF53448">
    <property type="entry name" value="Nucleotide-diphospho-sugar transferases"/>
    <property type="match status" value="1"/>
</dbReference>
<keyword evidence="8 9" id="KW-0119">Carbohydrate metabolism</keyword>
<keyword evidence="7 9" id="KW-0320">Glycogen biosynthesis</keyword>
<dbReference type="EC" id="2.7.7.27" evidence="9"/>
<comment type="pathway">
    <text evidence="9">Glycan biosynthesis; glycogen biosynthesis.</text>
</comment>
<feature type="site" description="Could play a key role in the communication between the regulatory and the substrate sites" evidence="9">
    <location>
        <position position="58"/>
    </location>
</feature>
<dbReference type="RefSeq" id="WP_020580764.1">
    <property type="nucleotide sequence ID" value="NZ_JOJP01000001.1"/>
</dbReference>
<organism evidence="12 13">
    <name type="scientific">Endozoicomonas elysicola</name>
    <dbReference type="NCBI Taxonomy" id="305900"/>
    <lineage>
        <taxon>Bacteria</taxon>
        <taxon>Pseudomonadati</taxon>
        <taxon>Pseudomonadota</taxon>
        <taxon>Gammaproteobacteria</taxon>
        <taxon>Oceanospirillales</taxon>
        <taxon>Endozoicomonadaceae</taxon>
        <taxon>Endozoicomonas</taxon>
    </lineage>
</organism>
<feature type="site" description="Could play a key role in the communication between the regulatory and the substrate sites" evidence="9">
    <location>
        <position position="95"/>
    </location>
</feature>
<dbReference type="GO" id="GO:0005524">
    <property type="term" value="F:ATP binding"/>
    <property type="evidence" value="ECO:0007669"/>
    <property type="project" value="UniProtKB-KW"/>
</dbReference>
<dbReference type="NCBIfam" id="TIGR02091">
    <property type="entry name" value="glgC"/>
    <property type="match status" value="1"/>
</dbReference>
<dbReference type="CDD" id="cd02508">
    <property type="entry name" value="ADP_Glucose_PP"/>
    <property type="match status" value="1"/>
</dbReference>
<evidence type="ECO:0000256" key="7">
    <source>
        <dbReference type="ARBA" id="ARBA00023056"/>
    </source>
</evidence>
<comment type="subunit">
    <text evidence="9">Homotetramer.</text>
</comment>
<dbReference type="PROSITE" id="PS00809">
    <property type="entry name" value="ADP_GLC_PYROPHOSPH_2"/>
    <property type="match status" value="1"/>
</dbReference>
<dbReference type="Pfam" id="PF24894">
    <property type="entry name" value="Hexapep_GlmU"/>
    <property type="match status" value="1"/>
</dbReference>
<dbReference type="InterPro" id="IPR011831">
    <property type="entry name" value="ADP-Glc_PPase"/>
</dbReference>
<dbReference type="PROSITE" id="PS00808">
    <property type="entry name" value="ADP_GLC_PYROPHOSPH_1"/>
    <property type="match status" value="1"/>
</dbReference>
<dbReference type="InterPro" id="IPR005835">
    <property type="entry name" value="NTP_transferase_dom"/>
</dbReference>
<dbReference type="UniPathway" id="UPA00164"/>
<dbReference type="Proteomes" id="UP000027997">
    <property type="component" value="Unassembled WGS sequence"/>
</dbReference>
<comment type="caution">
    <text evidence="12">The sequence shown here is derived from an EMBL/GenBank/DDBJ whole genome shotgun (WGS) entry which is preliminary data.</text>
</comment>
<feature type="binding site" evidence="9">
    <location>
        <position position="195"/>
    </location>
    <ligand>
        <name>alpha-D-glucose 1-phosphate</name>
        <dbReference type="ChEBI" id="CHEBI:58601"/>
    </ligand>
</feature>
<dbReference type="EMBL" id="JOJP01000001">
    <property type="protein sequence ID" value="KEI70639.1"/>
    <property type="molecule type" value="Genomic_DNA"/>
</dbReference>
<dbReference type="eggNOG" id="COG0448">
    <property type="taxonomic scope" value="Bacteria"/>
</dbReference>
<evidence type="ECO:0000256" key="8">
    <source>
        <dbReference type="ARBA" id="ARBA00023277"/>
    </source>
</evidence>
<keyword evidence="4 9" id="KW-0548">Nucleotidyltransferase</keyword>
<name>A0A081K913_9GAMM</name>
<keyword evidence="6 9" id="KW-0067">ATP-binding</keyword>
<accession>A0A081K913</accession>
<dbReference type="CDD" id="cd04651">
    <property type="entry name" value="LbH_G1P_AT_C"/>
    <property type="match status" value="1"/>
</dbReference>
<dbReference type="NCBIfam" id="NF002023">
    <property type="entry name" value="PRK00844.1"/>
    <property type="match status" value="1"/>
</dbReference>